<dbReference type="PROSITE" id="PS01065">
    <property type="entry name" value="ETF_BETA"/>
    <property type="match status" value="1"/>
</dbReference>
<feature type="domain" description="Electron transfer flavoprotein alpha/beta-subunit N-terminal" evidence="4">
    <location>
        <begin position="22"/>
        <end position="218"/>
    </location>
</feature>
<evidence type="ECO:0000313" key="5">
    <source>
        <dbReference type="EMBL" id="RZT90349.1"/>
    </source>
</evidence>
<dbReference type="EMBL" id="SHKM01000001">
    <property type="protein sequence ID" value="RZT90349.1"/>
    <property type="molecule type" value="Genomic_DNA"/>
</dbReference>
<evidence type="ECO:0000256" key="2">
    <source>
        <dbReference type="ARBA" id="ARBA00022982"/>
    </source>
</evidence>
<dbReference type="RefSeq" id="WP_130458813.1">
    <property type="nucleotide sequence ID" value="NZ_SHKM01000001.1"/>
</dbReference>
<evidence type="ECO:0000256" key="3">
    <source>
        <dbReference type="ARBA" id="ARBA00040635"/>
    </source>
</evidence>
<dbReference type="SMART" id="SM00893">
    <property type="entry name" value="ETF"/>
    <property type="match status" value="1"/>
</dbReference>
<keyword evidence="2" id="KW-0813">Transport</keyword>
<dbReference type="InterPro" id="IPR012255">
    <property type="entry name" value="ETF_b"/>
</dbReference>
<name>A0ABY0ISU0_9RHOO</name>
<dbReference type="InterPro" id="IPR014729">
    <property type="entry name" value="Rossmann-like_a/b/a_fold"/>
</dbReference>
<dbReference type="PIRSF" id="PIRSF000090">
    <property type="entry name" value="Beta-ETF"/>
    <property type="match status" value="1"/>
</dbReference>
<evidence type="ECO:0000259" key="4">
    <source>
        <dbReference type="SMART" id="SM00893"/>
    </source>
</evidence>
<accession>A0ABY0ISU0</accession>
<reference evidence="5 6" key="1">
    <citation type="submission" date="2019-02" db="EMBL/GenBank/DDBJ databases">
        <title>Genomic Encyclopedia of Type Strains, Phase IV (KMG-IV): sequencing the most valuable type-strain genomes for metagenomic binning, comparative biology and taxonomic classification.</title>
        <authorList>
            <person name="Goeker M."/>
        </authorList>
    </citation>
    <scope>NUCLEOTIDE SEQUENCE [LARGE SCALE GENOMIC DNA]</scope>
    <source>
        <strain evidence="5 6">DSM 21223</strain>
    </source>
</reference>
<dbReference type="PANTHER" id="PTHR21294:SF17">
    <property type="entry name" value="PROTEIN FIXA"/>
    <property type="match status" value="1"/>
</dbReference>
<dbReference type="SUPFAM" id="SSF52402">
    <property type="entry name" value="Adenine nucleotide alpha hydrolases-like"/>
    <property type="match status" value="1"/>
</dbReference>
<dbReference type="Proteomes" id="UP000292136">
    <property type="component" value="Unassembled WGS sequence"/>
</dbReference>
<sequence>MHIVVCIKQVPDSAQIRVHPVTNTIMRQGVPAIINPYDLFAIEAALALKDQLGGKVTVLTMGPPQAEPALRKALSYGCDEAVLVTDKLFAGADTLATSYVLASAIKTLHQETPVDLVFTGKQTIDGDTAQVGPGVAKRLELELLTYVSRIVSVDQAANSIRVERRAEGGVQVLETRLPALITMLEGSNEIRFGSAPDMFRAARAEVCVWDRNAAGIEDIKKVGLKGSPTIVSRVFVPSPRAQKAQQIEFDAANPEAATQTLLDKVLVEIPKVKKQLDQTRDNKRASRSAGERHE</sequence>
<comment type="similarity">
    <text evidence="1">Belongs to the ETF beta-subunit/FixA family.</text>
</comment>
<evidence type="ECO:0000313" key="6">
    <source>
        <dbReference type="Proteomes" id="UP000292136"/>
    </source>
</evidence>
<gene>
    <name evidence="5" type="ORF">EV678_1163</name>
</gene>
<dbReference type="Pfam" id="PF01012">
    <property type="entry name" value="ETF"/>
    <property type="match status" value="1"/>
</dbReference>
<keyword evidence="6" id="KW-1185">Reference proteome</keyword>
<evidence type="ECO:0000256" key="1">
    <source>
        <dbReference type="ARBA" id="ARBA00007557"/>
    </source>
</evidence>
<protein>
    <recommendedName>
        <fullName evidence="3">Protein FixA</fullName>
    </recommendedName>
</protein>
<dbReference type="InterPro" id="IPR000049">
    <property type="entry name" value="ET-Flavoprotein_bsu_CS"/>
</dbReference>
<organism evidence="5 6">
    <name type="scientific">Azospira oryzae</name>
    <dbReference type="NCBI Taxonomy" id="146939"/>
    <lineage>
        <taxon>Bacteria</taxon>
        <taxon>Pseudomonadati</taxon>
        <taxon>Pseudomonadota</taxon>
        <taxon>Betaproteobacteria</taxon>
        <taxon>Rhodocyclales</taxon>
        <taxon>Rhodocyclaceae</taxon>
        <taxon>Azospira</taxon>
    </lineage>
</organism>
<dbReference type="InterPro" id="IPR033948">
    <property type="entry name" value="ETF_beta_N"/>
</dbReference>
<keyword evidence="2" id="KW-0249">Electron transport</keyword>
<dbReference type="CDD" id="cd01714">
    <property type="entry name" value="ETF_beta"/>
    <property type="match status" value="1"/>
</dbReference>
<dbReference type="PANTHER" id="PTHR21294">
    <property type="entry name" value="ELECTRON TRANSFER FLAVOPROTEIN BETA-SUBUNIT"/>
    <property type="match status" value="1"/>
</dbReference>
<comment type="caution">
    <text evidence="5">The sequence shown here is derived from an EMBL/GenBank/DDBJ whole genome shotgun (WGS) entry which is preliminary data.</text>
</comment>
<dbReference type="InterPro" id="IPR014730">
    <property type="entry name" value="ETF_a/b_N"/>
</dbReference>
<proteinExistence type="inferred from homology"/>
<dbReference type="Gene3D" id="3.40.50.620">
    <property type="entry name" value="HUPs"/>
    <property type="match status" value="1"/>
</dbReference>